<evidence type="ECO:0000256" key="3">
    <source>
        <dbReference type="ARBA" id="ARBA00023163"/>
    </source>
</evidence>
<proteinExistence type="predicted"/>
<dbReference type="GO" id="GO:0003677">
    <property type="term" value="F:DNA binding"/>
    <property type="evidence" value="ECO:0007669"/>
    <property type="project" value="UniProtKB-KW"/>
</dbReference>
<evidence type="ECO:0000256" key="2">
    <source>
        <dbReference type="ARBA" id="ARBA00023125"/>
    </source>
</evidence>
<feature type="domain" description="HTH marR-type" evidence="4">
    <location>
        <begin position="28"/>
        <end position="164"/>
    </location>
</feature>
<organism evidence="5 6">
    <name type="scientific">Neoroseomonas lacus</name>
    <dbReference type="NCBI Taxonomy" id="287609"/>
    <lineage>
        <taxon>Bacteria</taxon>
        <taxon>Pseudomonadati</taxon>
        <taxon>Pseudomonadota</taxon>
        <taxon>Alphaproteobacteria</taxon>
        <taxon>Acetobacterales</taxon>
        <taxon>Acetobacteraceae</taxon>
        <taxon>Neoroseomonas</taxon>
    </lineage>
</organism>
<dbReference type="PANTHER" id="PTHR33164">
    <property type="entry name" value="TRANSCRIPTIONAL REGULATOR, MARR FAMILY"/>
    <property type="match status" value="1"/>
</dbReference>
<keyword evidence="6" id="KW-1185">Reference proteome</keyword>
<accession>A0A917KEW7</accession>
<evidence type="ECO:0000313" key="5">
    <source>
        <dbReference type="EMBL" id="GGJ10948.1"/>
    </source>
</evidence>
<dbReference type="InterPro" id="IPR036388">
    <property type="entry name" value="WH-like_DNA-bd_sf"/>
</dbReference>
<dbReference type="Gene3D" id="1.10.10.10">
    <property type="entry name" value="Winged helix-like DNA-binding domain superfamily/Winged helix DNA-binding domain"/>
    <property type="match status" value="1"/>
</dbReference>
<dbReference type="Proteomes" id="UP000661507">
    <property type="component" value="Unassembled WGS sequence"/>
</dbReference>
<keyword evidence="1" id="KW-0805">Transcription regulation</keyword>
<dbReference type="PROSITE" id="PS50995">
    <property type="entry name" value="HTH_MARR_2"/>
    <property type="match status" value="1"/>
</dbReference>
<dbReference type="SUPFAM" id="SSF46785">
    <property type="entry name" value="Winged helix' DNA-binding domain"/>
    <property type="match status" value="1"/>
</dbReference>
<keyword evidence="3" id="KW-0804">Transcription</keyword>
<dbReference type="GO" id="GO:0003700">
    <property type="term" value="F:DNA-binding transcription factor activity"/>
    <property type="evidence" value="ECO:0007669"/>
    <property type="project" value="InterPro"/>
</dbReference>
<comment type="caution">
    <text evidence="5">The sequence shown here is derived from an EMBL/GenBank/DDBJ whole genome shotgun (WGS) entry which is preliminary data.</text>
</comment>
<reference evidence="5" key="2">
    <citation type="submission" date="2020-09" db="EMBL/GenBank/DDBJ databases">
        <authorList>
            <person name="Sun Q."/>
            <person name="Zhou Y."/>
        </authorList>
    </citation>
    <scope>NUCLEOTIDE SEQUENCE</scope>
    <source>
        <strain evidence="5">CGMCC 1.3617</strain>
    </source>
</reference>
<keyword evidence="2" id="KW-0238">DNA-binding</keyword>
<dbReference type="GO" id="GO:0006950">
    <property type="term" value="P:response to stress"/>
    <property type="evidence" value="ECO:0007669"/>
    <property type="project" value="TreeGrafter"/>
</dbReference>
<evidence type="ECO:0000256" key="1">
    <source>
        <dbReference type="ARBA" id="ARBA00023015"/>
    </source>
</evidence>
<evidence type="ECO:0000259" key="4">
    <source>
        <dbReference type="PROSITE" id="PS50995"/>
    </source>
</evidence>
<reference evidence="5" key="1">
    <citation type="journal article" date="2014" name="Int. J. Syst. Evol. Microbiol.">
        <title>Complete genome sequence of Corynebacterium casei LMG S-19264T (=DSM 44701T), isolated from a smear-ripened cheese.</title>
        <authorList>
            <consortium name="US DOE Joint Genome Institute (JGI-PGF)"/>
            <person name="Walter F."/>
            <person name="Albersmeier A."/>
            <person name="Kalinowski J."/>
            <person name="Ruckert C."/>
        </authorList>
    </citation>
    <scope>NUCLEOTIDE SEQUENCE</scope>
    <source>
        <strain evidence="5">CGMCC 1.3617</strain>
    </source>
</reference>
<name>A0A917KEW7_9PROT</name>
<dbReference type="InterPro" id="IPR039422">
    <property type="entry name" value="MarR/SlyA-like"/>
</dbReference>
<dbReference type="PANTHER" id="PTHR33164:SF64">
    <property type="entry name" value="TRANSCRIPTIONAL REGULATOR SLYA"/>
    <property type="match status" value="1"/>
</dbReference>
<dbReference type="InterPro" id="IPR036390">
    <property type="entry name" value="WH_DNA-bd_sf"/>
</dbReference>
<dbReference type="SMART" id="SM00347">
    <property type="entry name" value="HTH_MARR"/>
    <property type="match status" value="1"/>
</dbReference>
<dbReference type="AlphaFoldDB" id="A0A917KEW7"/>
<protein>
    <submittedName>
        <fullName evidence="5">MarR family transcriptional regulator</fullName>
    </submittedName>
</protein>
<gene>
    <name evidence="5" type="ORF">GCM10011320_17540</name>
</gene>
<evidence type="ECO:0000313" key="6">
    <source>
        <dbReference type="Proteomes" id="UP000661507"/>
    </source>
</evidence>
<dbReference type="InterPro" id="IPR000835">
    <property type="entry name" value="HTH_MarR-typ"/>
</dbReference>
<dbReference type="PRINTS" id="PR00598">
    <property type="entry name" value="HTHMARR"/>
</dbReference>
<dbReference type="EMBL" id="BMKW01000004">
    <property type="protein sequence ID" value="GGJ10948.1"/>
    <property type="molecule type" value="Genomic_DNA"/>
</dbReference>
<dbReference type="Pfam" id="PF12802">
    <property type="entry name" value="MarR_2"/>
    <property type="match status" value="1"/>
</dbReference>
<sequence>MFLHSGQKALRLIISRLIISRVMTAALDRDLLFLLSDVGRLVRIQADRRAREDGMTRAQWVILARLERMGGLSQKELADALEVEPISVGRLIDRLQARGLVERRPDPTDRRIWRLHLTPAAAPILERIAAYRAELHDRITRGLDHEAVVHVVEALLGMKSQLLTDESVPDEAA</sequence>